<organism evidence="4 5">
    <name type="scientific">Schwartzia succinivorans DSM 10502</name>
    <dbReference type="NCBI Taxonomy" id="1123243"/>
    <lineage>
        <taxon>Bacteria</taxon>
        <taxon>Bacillati</taxon>
        <taxon>Bacillota</taxon>
        <taxon>Negativicutes</taxon>
        <taxon>Selenomonadales</taxon>
        <taxon>Selenomonadaceae</taxon>
        <taxon>Schwartzia</taxon>
    </lineage>
</organism>
<reference evidence="4 5" key="1">
    <citation type="submission" date="2016-11" db="EMBL/GenBank/DDBJ databases">
        <authorList>
            <person name="Jaros S."/>
            <person name="Januszkiewicz K."/>
            <person name="Wedrychowicz H."/>
        </authorList>
    </citation>
    <scope>NUCLEOTIDE SEQUENCE [LARGE SCALE GENOMIC DNA]</scope>
    <source>
        <strain evidence="4 5">DSM 10502</strain>
    </source>
</reference>
<dbReference type="CDD" id="cd04584">
    <property type="entry name" value="CBS_pair_AcuB_like"/>
    <property type="match status" value="1"/>
</dbReference>
<dbReference type="InterPro" id="IPR051257">
    <property type="entry name" value="Diverse_CBS-Domain"/>
</dbReference>
<dbReference type="Gene3D" id="3.10.580.10">
    <property type="entry name" value="CBS-domain"/>
    <property type="match status" value="1"/>
</dbReference>
<dbReference type="SMART" id="SM00116">
    <property type="entry name" value="CBS"/>
    <property type="match status" value="2"/>
</dbReference>
<name>A0A1M4YMA0_9FIRM</name>
<evidence type="ECO:0000313" key="5">
    <source>
        <dbReference type="Proteomes" id="UP000184404"/>
    </source>
</evidence>
<feature type="domain" description="CBS" evidence="3">
    <location>
        <begin position="81"/>
        <end position="137"/>
    </location>
</feature>
<dbReference type="SUPFAM" id="SSF54631">
    <property type="entry name" value="CBS-domain pair"/>
    <property type="match status" value="1"/>
</dbReference>
<sequence>MFVRNRMSKDPVNVTPETSIDDALALLKVHKIRRLPVEESGKLVGIITDKDLMRVMPSDATTLSKFEINDLLAKIKIKDIMAKSVISVNEGAPIEEAALLMSRNHISGLPVISNDGAIVGVITETDIFDAFVDIMDLEEGKVRLTLEVDDKIGVVKDIATIFTETGNNIDSFVTCPKTGGKYDIIIRGNFEDVDGLTTKLTEHGYTVIQASHIGH</sequence>
<dbReference type="PANTHER" id="PTHR43080:SF2">
    <property type="entry name" value="CBS DOMAIN-CONTAINING PROTEIN"/>
    <property type="match status" value="1"/>
</dbReference>
<dbReference type="Pfam" id="PF00571">
    <property type="entry name" value="CBS"/>
    <property type="match status" value="2"/>
</dbReference>
<dbReference type="RefSeq" id="WP_072935877.1">
    <property type="nucleotide sequence ID" value="NZ_FQUG01000006.1"/>
</dbReference>
<evidence type="ECO:0000259" key="3">
    <source>
        <dbReference type="PROSITE" id="PS51371"/>
    </source>
</evidence>
<dbReference type="Proteomes" id="UP000184404">
    <property type="component" value="Unassembled WGS sequence"/>
</dbReference>
<dbReference type="SUPFAM" id="SSF55021">
    <property type="entry name" value="ACT-like"/>
    <property type="match status" value="1"/>
</dbReference>
<dbReference type="STRING" id="1123243.SAMN02745190_01806"/>
<proteinExistence type="predicted"/>
<gene>
    <name evidence="4" type="ORF">SAMN02745190_01806</name>
</gene>
<dbReference type="InterPro" id="IPR046342">
    <property type="entry name" value="CBS_dom_sf"/>
</dbReference>
<feature type="domain" description="CBS" evidence="3">
    <location>
        <begin position="7"/>
        <end position="62"/>
    </location>
</feature>
<dbReference type="PROSITE" id="PS51371">
    <property type="entry name" value="CBS"/>
    <property type="match status" value="2"/>
</dbReference>
<protein>
    <submittedName>
        <fullName evidence="4">Acetoin utilization protein AcuB</fullName>
    </submittedName>
</protein>
<evidence type="ECO:0000256" key="2">
    <source>
        <dbReference type="PROSITE-ProRule" id="PRU00703"/>
    </source>
</evidence>
<evidence type="ECO:0000313" key="4">
    <source>
        <dbReference type="EMBL" id="SHF06871.1"/>
    </source>
</evidence>
<dbReference type="InterPro" id="IPR045865">
    <property type="entry name" value="ACT-like_dom_sf"/>
</dbReference>
<keyword evidence="1 2" id="KW-0129">CBS domain</keyword>
<keyword evidence="5" id="KW-1185">Reference proteome</keyword>
<dbReference type="InterPro" id="IPR000644">
    <property type="entry name" value="CBS_dom"/>
</dbReference>
<accession>A0A1M4YMA0</accession>
<dbReference type="OrthoDB" id="9790355at2"/>
<dbReference type="AlphaFoldDB" id="A0A1M4YMA0"/>
<dbReference type="PANTHER" id="PTHR43080">
    <property type="entry name" value="CBS DOMAIN-CONTAINING PROTEIN CBSX3, MITOCHONDRIAL"/>
    <property type="match status" value="1"/>
</dbReference>
<dbReference type="EMBL" id="FQUG01000006">
    <property type="protein sequence ID" value="SHF06871.1"/>
    <property type="molecule type" value="Genomic_DNA"/>
</dbReference>
<evidence type="ECO:0000256" key="1">
    <source>
        <dbReference type="ARBA" id="ARBA00023122"/>
    </source>
</evidence>